<keyword evidence="1" id="KW-1133">Transmembrane helix</keyword>
<evidence type="ECO:0000256" key="1">
    <source>
        <dbReference type="SAM" id="Phobius"/>
    </source>
</evidence>
<keyword evidence="1" id="KW-0472">Membrane</keyword>
<keyword evidence="1" id="KW-0812">Transmembrane</keyword>
<accession>A0A1Q9DCN3</accession>
<gene>
    <name evidence="2" type="ORF">AK812_SmicGene25208</name>
</gene>
<keyword evidence="3" id="KW-1185">Reference proteome</keyword>
<sequence>MRRMSEAESNSCLGYGCEAAAACPPETFPVACRFQAAGAGHSVWISNNTCVARNAGIYEEDEIRANAACSSMFRTFTTSGSAESGATCPRGSVLERCFCEGCPLTSEISEANVSCPAAAGSQALCLQGDTNWLLQNADGLGFVKYCGWAPYRRPLTDPDFRNDTDCRDVMLQPHRDYIGACALEECQGLEDCVARCDLCPNCSAVLYNSREASGIRCHMQSNVYIESLESVALPVAWSFYVNERNAGCRPEAETDLLSTRGLRGFRLFADLGCSQELVPDKVFALDGGGLVPLQDVWVPRCASAGRCYAGGVSLMATFASPQVVRCALVDAPEKFSRGWRLAKNSAEISGLLKDLAQAEWLEVDSSALGGSLASWGAADGGTGSSGSFLSILVALLAAGLCCVAGAFVYLRPLLRGPSQPLVLEARVPPVMFPPAAMLLEDEEVLSPEHIDVSAATSAAAEETWQLSFVSSEVFSQLQALLDFTHLSVPDRTAPGAAEQPPVAVQLRQALRVKAHQCGAIRRKRAELKPISPELLSAAAAAKMELQSAPRIMTYSVGKFRGKDEETVDYVPGRQPSKVLQIFSTLEAFRSSLLSSDSTTSLPWLAKLPNWQLDVLSFLTKYHGSVRLALALAQGYGWEELARGGQSRSIRLTESCAQVEDVFPDRSGYYAGISALLLCRVCVGKFCYMADAGAEAKREVDSGEFDSILEDNATRRIIVFDDGQVLPEYLLLCSSIGPEEDTFLSPLRLEMPICWSNLSRDPISAPFQQLKTIPSASLRCFRDLARVSPRHMVRGVRRLEQSQLWLRYARHRQGDRSSADSEIVSGDLLTNESFLWLASDDEAISQIVEGRFPTSGEPVIYLSTDLMSCLAAAKPRSRVRCVLLCRACRAFAATTSMAAKAAPSPSRAGLSGGPSSFIPVSADHVYPEFILEVEEMDTE</sequence>
<proteinExistence type="predicted"/>
<dbReference type="EMBL" id="LSRX01000601">
    <property type="protein sequence ID" value="OLP92932.1"/>
    <property type="molecule type" value="Genomic_DNA"/>
</dbReference>
<comment type="caution">
    <text evidence="2">The sequence shown here is derived from an EMBL/GenBank/DDBJ whole genome shotgun (WGS) entry which is preliminary data.</text>
</comment>
<protein>
    <submittedName>
        <fullName evidence="2">Uncharacterized protein</fullName>
    </submittedName>
</protein>
<evidence type="ECO:0000313" key="3">
    <source>
        <dbReference type="Proteomes" id="UP000186817"/>
    </source>
</evidence>
<dbReference type="OMA" id="NRNDANC"/>
<dbReference type="AlphaFoldDB" id="A0A1Q9DCN3"/>
<organism evidence="2 3">
    <name type="scientific">Symbiodinium microadriaticum</name>
    <name type="common">Dinoflagellate</name>
    <name type="synonym">Zooxanthella microadriatica</name>
    <dbReference type="NCBI Taxonomy" id="2951"/>
    <lineage>
        <taxon>Eukaryota</taxon>
        <taxon>Sar</taxon>
        <taxon>Alveolata</taxon>
        <taxon>Dinophyceae</taxon>
        <taxon>Suessiales</taxon>
        <taxon>Symbiodiniaceae</taxon>
        <taxon>Symbiodinium</taxon>
    </lineage>
</organism>
<reference evidence="2 3" key="1">
    <citation type="submission" date="2016-02" db="EMBL/GenBank/DDBJ databases">
        <title>Genome analysis of coral dinoflagellate symbionts highlights evolutionary adaptations to a symbiotic lifestyle.</title>
        <authorList>
            <person name="Aranda M."/>
            <person name="Li Y."/>
            <person name="Liew Y.J."/>
            <person name="Baumgarten S."/>
            <person name="Simakov O."/>
            <person name="Wilson M."/>
            <person name="Piel J."/>
            <person name="Ashoor H."/>
            <person name="Bougouffa S."/>
            <person name="Bajic V.B."/>
            <person name="Ryu T."/>
            <person name="Ravasi T."/>
            <person name="Bayer T."/>
            <person name="Micklem G."/>
            <person name="Kim H."/>
            <person name="Bhak J."/>
            <person name="Lajeunesse T.C."/>
            <person name="Voolstra C.R."/>
        </authorList>
    </citation>
    <scope>NUCLEOTIDE SEQUENCE [LARGE SCALE GENOMIC DNA]</scope>
    <source>
        <strain evidence="2 3">CCMP2467</strain>
    </source>
</reference>
<evidence type="ECO:0000313" key="2">
    <source>
        <dbReference type="EMBL" id="OLP92932.1"/>
    </source>
</evidence>
<name>A0A1Q9DCN3_SYMMI</name>
<feature type="transmembrane region" description="Helical" evidence="1">
    <location>
        <begin position="388"/>
        <end position="410"/>
    </location>
</feature>
<dbReference type="Proteomes" id="UP000186817">
    <property type="component" value="Unassembled WGS sequence"/>
</dbReference>
<dbReference type="OrthoDB" id="10267439at2759"/>
<dbReference type="Gene3D" id="3.90.228.10">
    <property type="match status" value="2"/>
</dbReference>